<evidence type="ECO:0000313" key="1">
    <source>
        <dbReference type="EMBL" id="CAF1537693.1"/>
    </source>
</evidence>
<name>A0A815W8I0_9BILA</name>
<dbReference type="EMBL" id="CAJNON010005957">
    <property type="protein sequence ID" value="CAF1537693.1"/>
    <property type="molecule type" value="Genomic_DNA"/>
</dbReference>
<sequence length="55" mass="6511">MFKILQEAQPSSNHEPIGEFEEYWEVLNYQVEQVQRFIISVAIKLEKTPIVHLLP</sequence>
<evidence type="ECO:0000313" key="2">
    <source>
        <dbReference type="Proteomes" id="UP000663891"/>
    </source>
</evidence>
<proteinExistence type="predicted"/>
<accession>A0A815W8I0</accession>
<feature type="non-terminal residue" evidence="1">
    <location>
        <position position="55"/>
    </location>
</feature>
<gene>
    <name evidence="1" type="ORF">VCS650_LOCUS43919</name>
</gene>
<protein>
    <submittedName>
        <fullName evidence="1">Uncharacterized protein</fullName>
    </submittedName>
</protein>
<dbReference type="Proteomes" id="UP000663891">
    <property type="component" value="Unassembled WGS sequence"/>
</dbReference>
<dbReference type="AlphaFoldDB" id="A0A815W8I0"/>
<reference evidence="1" key="1">
    <citation type="submission" date="2021-02" db="EMBL/GenBank/DDBJ databases">
        <authorList>
            <person name="Nowell W R."/>
        </authorList>
    </citation>
    <scope>NUCLEOTIDE SEQUENCE</scope>
</reference>
<organism evidence="1 2">
    <name type="scientific">Adineta steineri</name>
    <dbReference type="NCBI Taxonomy" id="433720"/>
    <lineage>
        <taxon>Eukaryota</taxon>
        <taxon>Metazoa</taxon>
        <taxon>Spiralia</taxon>
        <taxon>Gnathifera</taxon>
        <taxon>Rotifera</taxon>
        <taxon>Eurotatoria</taxon>
        <taxon>Bdelloidea</taxon>
        <taxon>Adinetida</taxon>
        <taxon>Adinetidae</taxon>
        <taxon>Adineta</taxon>
    </lineage>
</organism>
<comment type="caution">
    <text evidence="1">The sequence shown here is derived from an EMBL/GenBank/DDBJ whole genome shotgun (WGS) entry which is preliminary data.</text>
</comment>